<dbReference type="OrthoDB" id="147882at2"/>
<keyword evidence="4" id="KW-1185">Reference proteome</keyword>
<dbReference type="EMBL" id="CP035758">
    <property type="protein sequence ID" value="QBD78480.1"/>
    <property type="molecule type" value="Genomic_DNA"/>
</dbReference>
<dbReference type="Pfam" id="PF01757">
    <property type="entry name" value="Acyl_transf_3"/>
    <property type="match status" value="1"/>
</dbReference>
<keyword evidence="1" id="KW-0812">Transmembrane</keyword>
<keyword evidence="1" id="KW-1133">Transmembrane helix</keyword>
<dbReference type="GO" id="GO:0016020">
    <property type="term" value="C:membrane"/>
    <property type="evidence" value="ECO:0007669"/>
    <property type="project" value="TreeGrafter"/>
</dbReference>
<evidence type="ECO:0000256" key="1">
    <source>
        <dbReference type="SAM" id="Phobius"/>
    </source>
</evidence>
<name>A0A4P6JT71_KTERU</name>
<feature type="transmembrane region" description="Helical" evidence="1">
    <location>
        <begin position="200"/>
        <end position="217"/>
    </location>
</feature>
<feature type="transmembrane region" description="Helical" evidence="1">
    <location>
        <begin position="431"/>
        <end position="450"/>
    </location>
</feature>
<keyword evidence="3" id="KW-0808">Transferase</keyword>
<feature type="transmembrane region" description="Helical" evidence="1">
    <location>
        <begin position="393"/>
        <end position="419"/>
    </location>
</feature>
<dbReference type="Proteomes" id="UP000290365">
    <property type="component" value="Chromosome"/>
</dbReference>
<feature type="transmembrane region" description="Helical" evidence="1">
    <location>
        <begin position="317"/>
        <end position="338"/>
    </location>
</feature>
<dbReference type="AlphaFoldDB" id="A0A4P6JT71"/>
<keyword evidence="1" id="KW-0472">Membrane</keyword>
<feature type="transmembrane region" description="Helical" evidence="1">
    <location>
        <begin position="57"/>
        <end position="75"/>
    </location>
</feature>
<feature type="domain" description="Acyltransferase 3" evidence="2">
    <location>
        <begin position="57"/>
        <end position="447"/>
    </location>
</feature>
<sequence length="469" mass="54278">MALLSNVIVVLKGRGLIRIQQPIRHGYLYLQHLFHMLGQWLGYVLEGNRRKSTIAPLDGIRAIACLSVVAYHLTLVTTHDIVLWKPDQLPPVISALAFAGDTGVTLFFLLSGFLLFLPYAKSLLFDAPWPSMRFFYFRRALRILPAYYVTLLLMILLEHHEYLQRDHLVRLGLFLTLFMDSFPQTYRELNGPFWSLAVEWQFYLLLPFLALAIAWIVRRGSLKRRVCLLMACLSAVIAWGLLSRYGGIYLTAHPDQSFLVPRSVLNVIMPFVYGAQGSGLHGKFLEDFAVGMLLSSCYTVARALPPESRLNELLRRLHPWLWVVGLLWLLVMACWKFNLDNPHTWLVLDQFPPVYNYVSELGFSIGYGLCIAAILFGASWLRAPFEWSPLRWLGILSYGLYMWHLKLLEFFTSHFVIFLQGWWNAALYSLYWGWLFVFIVPCMFLLFVLVEKPWVDLGNKSREREQRSG</sequence>
<evidence type="ECO:0000259" key="2">
    <source>
        <dbReference type="Pfam" id="PF01757"/>
    </source>
</evidence>
<organism evidence="3 4">
    <name type="scientific">Ktedonosporobacter rubrisoli</name>
    <dbReference type="NCBI Taxonomy" id="2509675"/>
    <lineage>
        <taxon>Bacteria</taxon>
        <taxon>Bacillati</taxon>
        <taxon>Chloroflexota</taxon>
        <taxon>Ktedonobacteria</taxon>
        <taxon>Ktedonobacterales</taxon>
        <taxon>Ktedonosporobacteraceae</taxon>
        <taxon>Ktedonosporobacter</taxon>
    </lineage>
</organism>
<dbReference type="PANTHER" id="PTHR23028">
    <property type="entry name" value="ACETYLTRANSFERASE"/>
    <property type="match status" value="1"/>
</dbReference>
<evidence type="ECO:0000313" key="3">
    <source>
        <dbReference type="EMBL" id="QBD78480.1"/>
    </source>
</evidence>
<proteinExistence type="predicted"/>
<dbReference type="InterPro" id="IPR002656">
    <property type="entry name" value="Acyl_transf_3_dom"/>
</dbReference>
<feature type="transmembrane region" description="Helical" evidence="1">
    <location>
        <begin position="140"/>
        <end position="157"/>
    </location>
</feature>
<dbReference type="InterPro" id="IPR050879">
    <property type="entry name" value="Acyltransferase_3"/>
</dbReference>
<dbReference type="KEGG" id="kbs:EPA93_21785"/>
<feature type="transmembrane region" description="Helical" evidence="1">
    <location>
        <begin position="358"/>
        <end position="381"/>
    </location>
</feature>
<feature type="transmembrane region" description="Helical" evidence="1">
    <location>
        <begin position="95"/>
        <end position="119"/>
    </location>
</feature>
<evidence type="ECO:0000313" key="4">
    <source>
        <dbReference type="Proteomes" id="UP000290365"/>
    </source>
</evidence>
<gene>
    <name evidence="3" type="ORF">EPA93_21785</name>
</gene>
<dbReference type="GO" id="GO:0016747">
    <property type="term" value="F:acyltransferase activity, transferring groups other than amino-acyl groups"/>
    <property type="evidence" value="ECO:0007669"/>
    <property type="project" value="InterPro"/>
</dbReference>
<accession>A0A4P6JT71</accession>
<feature type="transmembrane region" description="Helical" evidence="1">
    <location>
        <begin position="226"/>
        <end position="242"/>
    </location>
</feature>
<dbReference type="GO" id="GO:0000271">
    <property type="term" value="P:polysaccharide biosynthetic process"/>
    <property type="evidence" value="ECO:0007669"/>
    <property type="project" value="TreeGrafter"/>
</dbReference>
<dbReference type="PANTHER" id="PTHR23028:SF53">
    <property type="entry name" value="ACYL_TRANSF_3 DOMAIN-CONTAINING PROTEIN"/>
    <property type="match status" value="1"/>
</dbReference>
<keyword evidence="3" id="KW-0012">Acyltransferase</keyword>
<protein>
    <submittedName>
        <fullName evidence="3">Acyltransferase</fullName>
    </submittedName>
</protein>
<reference evidence="3 4" key="1">
    <citation type="submission" date="2019-01" db="EMBL/GenBank/DDBJ databases">
        <title>Ktedonosporobacter rubrisoli SCAWS-G2.</title>
        <authorList>
            <person name="Huang Y."/>
            <person name="Yan B."/>
        </authorList>
    </citation>
    <scope>NUCLEOTIDE SEQUENCE [LARGE SCALE GENOMIC DNA]</scope>
    <source>
        <strain evidence="3 4">SCAWS-G2</strain>
    </source>
</reference>